<feature type="region of interest" description="Disordered" evidence="1">
    <location>
        <begin position="21"/>
        <end position="107"/>
    </location>
</feature>
<evidence type="ECO:0000256" key="1">
    <source>
        <dbReference type="SAM" id="MobiDB-lite"/>
    </source>
</evidence>
<dbReference type="PANTHER" id="PTHR33144:SF52">
    <property type="match status" value="1"/>
</dbReference>
<name>A0A022QL85_ERYGU</name>
<proteinExistence type="predicted"/>
<gene>
    <name evidence="2" type="ORF">MIMGU_mgv11b015324mg</name>
</gene>
<keyword evidence="3" id="KW-1185">Reference proteome</keyword>
<feature type="compositionally biased region" description="Polar residues" evidence="1">
    <location>
        <begin position="25"/>
        <end position="45"/>
    </location>
</feature>
<evidence type="ECO:0000313" key="2">
    <source>
        <dbReference type="EMBL" id="EYU29442.1"/>
    </source>
</evidence>
<sequence length="370" mass="42271">MGKGNRKECGTMAERLQVMKKKNNLNEQIMPSSPGTQQTRSQQLVPNKPQMNLHPGPQTYSRQNEEEVIPETQTFNASSSRGPAATNSTTNKLVPIKKGRGPAQFPKGWGTGKKIEVTLDKHFRVIGAGVNQYKTGIGCLARIGTKLPLNYVEFNDIPQYLRDMVWEEVEYNTFLPPNAKDVVLAELKDIWRKWKHEIKVKYFLPHENDAEYLSQLPSERIELEQWLELVEYWKDKNVKMMMNGIDPTRLDVWMESRSRANGIDDDDDIRDLHVGNDGPRFKKQKSLVDFFEPIKIGTRVHLFCHGIPKKVVAEGVVVDIIDDEDGIGHSFVNVYIAKIVEPNEKLLKPYSGAKTIGEVVHKCIEWEYAN</sequence>
<dbReference type="AlphaFoldDB" id="A0A022QL85"/>
<dbReference type="EMBL" id="KI631231">
    <property type="protein sequence ID" value="EYU29442.1"/>
    <property type="molecule type" value="Genomic_DNA"/>
</dbReference>
<protein>
    <recommendedName>
        <fullName evidence="4">Transposase Tnp1/En/Spm-like domain-containing protein</fullName>
    </recommendedName>
</protein>
<evidence type="ECO:0000313" key="3">
    <source>
        <dbReference type="Proteomes" id="UP000030748"/>
    </source>
</evidence>
<accession>A0A022QL85</accession>
<dbReference type="PANTHER" id="PTHR33144">
    <property type="entry name" value="OS10G0409366 PROTEIN-RELATED"/>
    <property type="match status" value="1"/>
</dbReference>
<dbReference type="Proteomes" id="UP000030748">
    <property type="component" value="Unassembled WGS sequence"/>
</dbReference>
<evidence type="ECO:0008006" key="4">
    <source>
        <dbReference type="Google" id="ProtNLM"/>
    </source>
</evidence>
<feature type="compositionally biased region" description="Polar residues" evidence="1">
    <location>
        <begin position="71"/>
        <end position="92"/>
    </location>
</feature>
<feature type="non-terminal residue" evidence="2">
    <location>
        <position position="370"/>
    </location>
</feature>
<organism evidence="2 3">
    <name type="scientific">Erythranthe guttata</name>
    <name type="common">Yellow monkey flower</name>
    <name type="synonym">Mimulus guttatus</name>
    <dbReference type="NCBI Taxonomy" id="4155"/>
    <lineage>
        <taxon>Eukaryota</taxon>
        <taxon>Viridiplantae</taxon>
        <taxon>Streptophyta</taxon>
        <taxon>Embryophyta</taxon>
        <taxon>Tracheophyta</taxon>
        <taxon>Spermatophyta</taxon>
        <taxon>Magnoliopsida</taxon>
        <taxon>eudicotyledons</taxon>
        <taxon>Gunneridae</taxon>
        <taxon>Pentapetalae</taxon>
        <taxon>asterids</taxon>
        <taxon>lamiids</taxon>
        <taxon>Lamiales</taxon>
        <taxon>Phrymaceae</taxon>
        <taxon>Erythranthe</taxon>
    </lineage>
</organism>
<reference evidence="2 3" key="1">
    <citation type="journal article" date="2013" name="Proc. Natl. Acad. Sci. U.S.A.">
        <title>Fine-scale variation in meiotic recombination in Mimulus inferred from population shotgun sequencing.</title>
        <authorList>
            <person name="Hellsten U."/>
            <person name="Wright K.M."/>
            <person name="Jenkins J."/>
            <person name="Shu S."/>
            <person name="Yuan Y."/>
            <person name="Wessler S.R."/>
            <person name="Schmutz J."/>
            <person name="Willis J.H."/>
            <person name="Rokhsar D.S."/>
        </authorList>
    </citation>
    <scope>NUCLEOTIDE SEQUENCE [LARGE SCALE GENOMIC DNA]</scope>
    <source>
        <strain evidence="3">cv. DUN x IM62</strain>
    </source>
</reference>